<organism evidence="1 2">
    <name type="scientific">Aphis craccivora</name>
    <name type="common">Cowpea aphid</name>
    <dbReference type="NCBI Taxonomy" id="307492"/>
    <lineage>
        <taxon>Eukaryota</taxon>
        <taxon>Metazoa</taxon>
        <taxon>Ecdysozoa</taxon>
        <taxon>Arthropoda</taxon>
        <taxon>Hexapoda</taxon>
        <taxon>Insecta</taxon>
        <taxon>Pterygota</taxon>
        <taxon>Neoptera</taxon>
        <taxon>Paraneoptera</taxon>
        <taxon>Hemiptera</taxon>
        <taxon>Sternorrhyncha</taxon>
        <taxon>Aphidomorpha</taxon>
        <taxon>Aphidoidea</taxon>
        <taxon>Aphididae</taxon>
        <taxon>Aphidini</taxon>
        <taxon>Aphis</taxon>
        <taxon>Aphis</taxon>
    </lineage>
</organism>
<dbReference type="Proteomes" id="UP000478052">
    <property type="component" value="Unassembled WGS sequence"/>
</dbReference>
<evidence type="ECO:0000313" key="2">
    <source>
        <dbReference type="Proteomes" id="UP000478052"/>
    </source>
</evidence>
<proteinExistence type="predicted"/>
<feature type="non-terminal residue" evidence="1">
    <location>
        <position position="145"/>
    </location>
</feature>
<comment type="caution">
    <text evidence="1">The sequence shown here is derived from an EMBL/GenBank/DDBJ whole genome shotgun (WGS) entry which is preliminary data.</text>
</comment>
<sequence length="145" mass="16644">WFPNGSIPAWSSDLYKEASKELNKYDILKCLRQNVLGKEEITLEPAVVHPKAFKANDDFYTMVPQLPRHPHSRHADNETSQSINNIKKRASGYRSALHKAPCGSLLYIIGKITYEELCIKFSKNTNLNKWNLITLTLTFGENFNF</sequence>
<feature type="non-terminal residue" evidence="1">
    <location>
        <position position="1"/>
    </location>
</feature>
<keyword evidence="2" id="KW-1185">Reference proteome</keyword>
<accession>A0A6G0Y0G9</accession>
<protein>
    <submittedName>
        <fullName evidence="1">Uncharacterized protein</fullName>
    </submittedName>
</protein>
<evidence type="ECO:0000313" key="1">
    <source>
        <dbReference type="EMBL" id="KAF0746585.1"/>
    </source>
</evidence>
<reference evidence="1 2" key="1">
    <citation type="submission" date="2019-08" db="EMBL/GenBank/DDBJ databases">
        <title>Whole genome of Aphis craccivora.</title>
        <authorList>
            <person name="Voronova N.V."/>
            <person name="Shulinski R.S."/>
            <person name="Bandarenka Y.V."/>
            <person name="Zhorov D.G."/>
            <person name="Warner D."/>
        </authorList>
    </citation>
    <scope>NUCLEOTIDE SEQUENCE [LARGE SCALE GENOMIC DNA]</scope>
    <source>
        <strain evidence="1">180601</strain>
        <tissue evidence="1">Whole Body</tissue>
    </source>
</reference>
<gene>
    <name evidence="1" type="ORF">FWK35_00026718</name>
</gene>
<dbReference type="EMBL" id="VUJU01007156">
    <property type="protein sequence ID" value="KAF0746585.1"/>
    <property type="molecule type" value="Genomic_DNA"/>
</dbReference>
<dbReference type="AlphaFoldDB" id="A0A6G0Y0G9"/>
<name>A0A6G0Y0G9_APHCR</name>